<evidence type="ECO:0000313" key="2">
    <source>
        <dbReference type="EMBL" id="KAA8650843.1"/>
    </source>
</evidence>
<dbReference type="EMBL" id="QUQM01000001">
    <property type="protein sequence ID" value="KAA8650843.1"/>
    <property type="molecule type" value="Genomic_DNA"/>
</dbReference>
<dbReference type="InterPro" id="IPR046676">
    <property type="entry name" value="DUF6546"/>
</dbReference>
<accession>A0A5M9N130</accession>
<comment type="caution">
    <text evidence="2">The sequence shown here is derived from an EMBL/GenBank/DDBJ whole genome shotgun (WGS) entry which is preliminary data.</text>
</comment>
<organism evidence="2 3">
    <name type="scientific">Aspergillus tanneri</name>
    <dbReference type="NCBI Taxonomy" id="1220188"/>
    <lineage>
        <taxon>Eukaryota</taxon>
        <taxon>Fungi</taxon>
        <taxon>Dikarya</taxon>
        <taxon>Ascomycota</taxon>
        <taxon>Pezizomycotina</taxon>
        <taxon>Eurotiomycetes</taxon>
        <taxon>Eurotiomycetidae</taxon>
        <taxon>Eurotiales</taxon>
        <taxon>Aspergillaceae</taxon>
        <taxon>Aspergillus</taxon>
        <taxon>Aspergillus subgen. Circumdati</taxon>
    </lineage>
</organism>
<evidence type="ECO:0000313" key="3">
    <source>
        <dbReference type="Proteomes" id="UP000324241"/>
    </source>
</evidence>
<dbReference type="RefSeq" id="XP_033430204.1">
    <property type="nucleotide sequence ID" value="XM_033568209.1"/>
</dbReference>
<name>A0A5M9N130_9EURO</name>
<sequence length="482" mass="55491">MAGWNDLPTELRLAILELLAEDPGLQDPAAGKRPLSCYVCVCREWQDVFEKRNFAHIRLSPACLRAFSRLVRPRSMIRHIWLCINLKTYNCVKCYVSHEISDIYSSKVLVGETISNLFYILSRWCLTDTENGNGISLEISAHAPGDYRDAFGSRAFQVAYTAPYDPIEQCNCLDPHVTDTRSISIIRLFTLPMTLLPELTLPMVGVVTTLIVRRQTHRQFSAESYSRIVCHLPNLRYIRHETWRELSRSSQPVMDADNRKLLWTVFPQTLKSLSLFKDFNEHFIYEFHGPAEFHDELFRDIDPSVGFALAAKSQRLEHLSAGFIVDATSFFIGIRRNWGWDNLLTLALTSNLFQPDMDLEGVNELLFLAGKAALKMPQLRVMELWNGGHGFGSIFRYDRRDDFASVTWLSSVLKLQFRVGVVDVWNEVAHHHDRPGVRFFVETLDRNGLLSHGDTINMLVLRYEVLDPMSLYQIVMEGRYYS</sequence>
<evidence type="ECO:0000259" key="1">
    <source>
        <dbReference type="Pfam" id="PF20183"/>
    </source>
</evidence>
<dbReference type="GeneID" id="54326234"/>
<protein>
    <recommendedName>
        <fullName evidence="1">DUF6546 domain-containing protein</fullName>
    </recommendedName>
</protein>
<feature type="domain" description="DUF6546" evidence="1">
    <location>
        <begin position="266"/>
        <end position="467"/>
    </location>
</feature>
<proteinExistence type="predicted"/>
<dbReference type="AlphaFoldDB" id="A0A5M9N130"/>
<dbReference type="VEuPathDB" id="FungiDB:EYZ11_003804"/>
<dbReference type="Pfam" id="PF20183">
    <property type="entry name" value="DUF6546"/>
    <property type="match status" value="1"/>
</dbReference>
<dbReference type="Proteomes" id="UP000324241">
    <property type="component" value="Unassembled WGS sequence"/>
</dbReference>
<dbReference type="OrthoDB" id="4802432at2759"/>
<reference evidence="2 3" key="1">
    <citation type="submission" date="2019-08" db="EMBL/GenBank/DDBJ databases">
        <title>The genome sequence of a newly discovered highly antifungal drug resistant Aspergillus species, Aspergillus tanneri NIH 1004.</title>
        <authorList>
            <person name="Mounaud S."/>
            <person name="Singh I."/>
            <person name="Joardar V."/>
            <person name="Pakala S."/>
            <person name="Pakala S."/>
            <person name="Venepally P."/>
            <person name="Chung J.K."/>
            <person name="Losada L."/>
            <person name="Nierman W.C."/>
        </authorList>
    </citation>
    <scope>NUCLEOTIDE SEQUENCE [LARGE SCALE GENOMIC DNA]</scope>
    <source>
        <strain evidence="2 3">NIH1004</strain>
    </source>
</reference>
<gene>
    <name evidence="2" type="ORF">ATNIH1004_003532</name>
</gene>